<keyword evidence="1" id="KW-0812">Transmembrane</keyword>
<evidence type="ECO:0000256" key="1">
    <source>
        <dbReference type="SAM" id="Phobius"/>
    </source>
</evidence>
<gene>
    <name evidence="2" type="ORF">CIB95_11950</name>
</gene>
<keyword evidence="1" id="KW-0472">Membrane</keyword>
<dbReference type="Proteomes" id="UP000217083">
    <property type="component" value="Unassembled WGS sequence"/>
</dbReference>
<name>A0A263BSD2_9BACI</name>
<keyword evidence="3" id="KW-1185">Reference proteome</keyword>
<reference evidence="3" key="1">
    <citation type="submission" date="2017-08" db="EMBL/GenBank/DDBJ databases">
        <authorList>
            <person name="Huang Z."/>
        </authorList>
    </citation>
    <scope>NUCLEOTIDE SEQUENCE [LARGE SCALE GENOMIC DNA]</scope>
    <source>
        <strain evidence="3">SA5d-4</strain>
    </source>
</reference>
<accession>A0A263BSD2</accession>
<comment type="caution">
    <text evidence="2">The sequence shown here is derived from an EMBL/GenBank/DDBJ whole genome shotgun (WGS) entry which is preliminary data.</text>
</comment>
<dbReference type="AlphaFoldDB" id="A0A263BSD2"/>
<organism evidence="2 3">
    <name type="scientific">Lottiidibacillus patelloidae</name>
    <dbReference type="NCBI Taxonomy" id="2670334"/>
    <lineage>
        <taxon>Bacteria</taxon>
        <taxon>Bacillati</taxon>
        <taxon>Bacillota</taxon>
        <taxon>Bacilli</taxon>
        <taxon>Bacillales</taxon>
        <taxon>Bacillaceae</taxon>
        <taxon>Lottiidibacillus</taxon>
    </lineage>
</organism>
<proteinExistence type="predicted"/>
<protein>
    <submittedName>
        <fullName evidence="2">Uncharacterized protein</fullName>
    </submittedName>
</protein>
<sequence length="197" mass="22707">MKRPLLLANIIGLIAILLLGIYFNMHFHTSDKGAQQEFIESWDGTIISKFISIDEHSRAFAIDESGTIFVALNNSYQLPFGNIYTDYTLYETSLNIHELPEKAEYYYTEIQHNDKPFHLLLLSNDEVFTKVINRENIARIGISGAEKYLINKDQSSPIQLYLLGFWDHDNMTNPKEQIFLSSDGEQKEIVLKAIKKD</sequence>
<evidence type="ECO:0000313" key="2">
    <source>
        <dbReference type="EMBL" id="OZM56482.1"/>
    </source>
</evidence>
<evidence type="ECO:0000313" key="3">
    <source>
        <dbReference type="Proteomes" id="UP000217083"/>
    </source>
</evidence>
<dbReference type="EMBL" id="NPIA01000006">
    <property type="protein sequence ID" value="OZM56482.1"/>
    <property type="molecule type" value="Genomic_DNA"/>
</dbReference>
<feature type="transmembrane region" description="Helical" evidence="1">
    <location>
        <begin position="6"/>
        <end position="25"/>
    </location>
</feature>
<reference evidence="2 3" key="2">
    <citation type="submission" date="2017-09" db="EMBL/GenBank/DDBJ databases">
        <title>Bacillus patelloidae sp. nov., isolated from the intestinal tract of a marine limpet.</title>
        <authorList>
            <person name="Liu R."/>
            <person name="Dong C."/>
            <person name="Shao Z."/>
        </authorList>
    </citation>
    <scope>NUCLEOTIDE SEQUENCE [LARGE SCALE GENOMIC DNA]</scope>
    <source>
        <strain evidence="2 3">SA5d-4</strain>
    </source>
</reference>
<keyword evidence="1" id="KW-1133">Transmembrane helix</keyword>
<dbReference type="RefSeq" id="WP_094925483.1">
    <property type="nucleotide sequence ID" value="NZ_NPIA01000006.1"/>
</dbReference>